<organism evidence="2 3">
    <name type="scientific">Archangium lansingense</name>
    <dbReference type="NCBI Taxonomy" id="2995310"/>
    <lineage>
        <taxon>Bacteria</taxon>
        <taxon>Pseudomonadati</taxon>
        <taxon>Myxococcota</taxon>
        <taxon>Myxococcia</taxon>
        <taxon>Myxococcales</taxon>
        <taxon>Cystobacterineae</taxon>
        <taxon>Archangiaceae</taxon>
        <taxon>Archangium</taxon>
    </lineage>
</organism>
<accession>A0ABT4A9I1</accession>
<dbReference type="PANTHER" id="PTHR34473:SF2">
    <property type="entry name" value="UPF0699 TRANSMEMBRANE PROTEIN YDBT"/>
    <property type="match status" value="1"/>
</dbReference>
<dbReference type="EMBL" id="JAPNKA010000001">
    <property type="protein sequence ID" value="MCY1078312.1"/>
    <property type="molecule type" value="Genomic_DNA"/>
</dbReference>
<sequence>MNHENPAREQPGQVSPPAVWGPIPNLPATLRPHRNLLTYSALESLLLGPAFWVKLLYSYFRFRTLVYEVDEEGISMRWGVLFRREVSLTYARIQDIHLTSNVLERWLGLARIQVQTASGSAKAEMTIEGLQFFEPLRDFLYARMRGSRPLRGTPPPRELAPRVASSEAATLEELTATLREVASEVRALRESMRPPRGGSRAD</sequence>
<proteinExistence type="predicted"/>
<evidence type="ECO:0000313" key="3">
    <source>
        <dbReference type="Proteomes" id="UP001207654"/>
    </source>
</evidence>
<dbReference type="PANTHER" id="PTHR34473">
    <property type="entry name" value="UPF0699 TRANSMEMBRANE PROTEIN YDBS"/>
    <property type="match status" value="1"/>
</dbReference>
<dbReference type="InterPro" id="IPR005182">
    <property type="entry name" value="YdbS-like_PH"/>
</dbReference>
<reference evidence="2 3" key="1">
    <citation type="submission" date="2022-11" db="EMBL/GenBank/DDBJ databases">
        <title>Minimal conservation of predation-associated metabolite biosynthetic gene clusters underscores biosynthetic potential of Myxococcota including descriptions for ten novel species: Archangium lansinium sp. nov., Myxococcus landrumus sp. nov., Nannocystis bai.</title>
        <authorList>
            <person name="Ahearne A."/>
            <person name="Stevens C."/>
            <person name="Phillips K."/>
        </authorList>
    </citation>
    <scope>NUCLEOTIDE SEQUENCE [LARGE SCALE GENOMIC DNA]</scope>
    <source>
        <strain evidence="2 3">MIWBW</strain>
    </source>
</reference>
<keyword evidence="3" id="KW-1185">Reference proteome</keyword>
<dbReference type="Pfam" id="PF03703">
    <property type="entry name" value="bPH_2"/>
    <property type="match status" value="1"/>
</dbReference>
<gene>
    <name evidence="2" type="ORF">OV287_27925</name>
</gene>
<dbReference type="RefSeq" id="WP_267537099.1">
    <property type="nucleotide sequence ID" value="NZ_JAPNKA010000001.1"/>
</dbReference>
<evidence type="ECO:0000313" key="2">
    <source>
        <dbReference type="EMBL" id="MCY1078312.1"/>
    </source>
</evidence>
<protein>
    <submittedName>
        <fullName evidence="2">PH domain-containing protein</fullName>
    </submittedName>
</protein>
<comment type="caution">
    <text evidence="2">The sequence shown here is derived from an EMBL/GenBank/DDBJ whole genome shotgun (WGS) entry which is preliminary data.</text>
</comment>
<evidence type="ECO:0000259" key="1">
    <source>
        <dbReference type="Pfam" id="PF03703"/>
    </source>
</evidence>
<name>A0ABT4A9I1_9BACT</name>
<feature type="domain" description="YdbS-like PH" evidence="1">
    <location>
        <begin position="63"/>
        <end position="125"/>
    </location>
</feature>
<dbReference type="Proteomes" id="UP001207654">
    <property type="component" value="Unassembled WGS sequence"/>
</dbReference>